<evidence type="ECO:0000259" key="1">
    <source>
        <dbReference type="Pfam" id="PF01548"/>
    </source>
</evidence>
<dbReference type="PANTHER" id="PTHR33055">
    <property type="entry name" value="TRANSPOSASE FOR INSERTION SEQUENCE ELEMENT IS1111A"/>
    <property type="match status" value="1"/>
</dbReference>
<evidence type="ECO:0000313" key="3">
    <source>
        <dbReference type="EMBL" id="MDN7023851.1"/>
    </source>
</evidence>
<dbReference type="Proteomes" id="UP001168338">
    <property type="component" value="Unassembled WGS sequence"/>
</dbReference>
<dbReference type="NCBIfam" id="NF033542">
    <property type="entry name" value="transpos_IS110"/>
    <property type="match status" value="1"/>
</dbReference>
<gene>
    <name evidence="3" type="ORF">FGU65_02910</name>
</gene>
<dbReference type="PANTHER" id="PTHR33055:SF13">
    <property type="entry name" value="TRANSPOSASE"/>
    <property type="match status" value="1"/>
</dbReference>
<dbReference type="Pfam" id="PF02371">
    <property type="entry name" value="Transposase_20"/>
    <property type="match status" value="1"/>
</dbReference>
<sequence>MQQRFERTVQDSLALKAWILEHKCDVVACESTSDYWVHIYDLLIDHVPVLVGNAHDIKVLSHKKTDKIDSEMIAQLALKGMISPSRVMPRYHRDFRKMVRLRHFLVEKRTDIKNRIHSILDGELFPLATILTDIFGVSGQRILHGILRGASADEILKSIPLRTRLKKENEIRALIDQNMSRGALLQLRHCLRVIKHLDEEIGQITEEVQAYTLQNYPREYAILRTVPGVGDITAITLIAEIGNFRDFISGEKLASWIGIVPRVHQSANHIVKRSITKRGSRHARGMITQAAHAAAKSRKNLLREWYETKKRVIGAGKATIALARKMIVIIWHLIVNDEEYVDRYSDPSQTETKTVHTIRIPVSPHYTLEEVLGMVAEAVHLLNKRDPDPA</sequence>
<dbReference type="InterPro" id="IPR002525">
    <property type="entry name" value="Transp_IS110-like_N"/>
</dbReference>
<evidence type="ECO:0000259" key="2">
    <source>
        <dbReference type="Pfam" id="PF02371"/>
    </source>
</evidence>
<evidence type="ECO:0000313" key="4">
    <source>
        <dbReference type="Proteomes" id="UP001168338"/>
    </source>
</evidence>
<dbReference type="EMBL" id="VCYH01000002">
    <property type="protein sequence ID" value="MDN7023851.1"/>
    <property type="molecule type" value="Genomic_DNA"/>
</dbReference>
<dbReference type="InterPro" id="IPR047650">
    <property type="entry name" value="Transpos_IS110"/>
</dbReference>
<keyword evidence="4" id="KW-1185">Reference proteome</keyword>
<organism evidence="3 4">
    <name type="scientific">Methanoculleus frigidifontis</name>
    <dbReference type="NCBI Taxonomy" id="2584085"/>
    <lineage>
        <taxon>Archaea</taxon>
        <taxon>Methanobacteriati</taxon>
        <taxon>Methanobacteriota</taxon>
        <taxon>Stenosarchaea group</taxon>
        <taxon>Methanomicrobia</taxon>
        <taxon>Methanomicrobiales</taxon>
        <taxon>Methanomicrobiaceae</taxon>
        <taxon>Methanoculleus</taxon>
    </lineage>
</organism>
<name>A0ABT8M7F2_9EURY</name>
<feature type="domain" description="Transposase IS116/IS110/IS902 C-terminal" evidence="2">
    <location>
        <begin position="221"/>
        <end position="306"/>
    </location>
</feature>
<accession>A0ABT8M7F2</accession>
<proteinExistence type="predicted"/>
<dbReference type="InterPro" id="IPR003346">
    <property type="entry name" value="Transposase_20"/>
</dbReference>
<reference evidence="3" key="1">
    <citation type="submission" date="2019-05" db="EMBL/GenBank/DDBJ databases">
        <title>Methanoculleus sp. FWC-SCC1, a methanogenic archaeon isolated from deep marine cold seep.</title>
        <authorList>
            <person name="Chen Y.-W."/>
            <person name="Chen S.-C."/>
            <person name="Teng N.-H."/>
            <person name="Lai M.-C."/>
        </authorList>
    </citation>
    <scope>NUCLEOTIDE SEQUENCE</scope>
    <source>
        <strain evidence="3">FWC-SCC1</strain>
    </source>
</reference>
<comment type="caution">
    <text evidence="3">The sequence shown here is derived from an EMBL/GenBank/DDBJ whole genome shotgun (WGS) entry which is preliminary data.</text>
</comment>
<protein>
    <submittedName>
        <fullName evidence="3">IS110 family transposase</fullName>
    </submittedName>
</protein>
<dbReference type="Pfam" id="PF01548">
    <property type="entry name" value="DEDD_Tnp_IS110"/>
    <property type="match status" value="1"/>
</dbReference>
<feature type="domain" description="Transposase IS110-like N-terminal" evidence="1">
    <location>
        <begin position="3"/>
        <end position="122"/>
    </location>
</feature>